<comment type="caution">
    <text evidence="1">The sequence shown here is derived from an EMBL/GenBank/DDBJ whole genome shotgun (WGS) entry which is preliminary data.</text>
</comment>
<evidence type="ECO:0000313" key="1">
    <source>
        <dbReference type="EMBL" id="KAH7082248.1"/>
    </source>
</evidence>
<evidence type="ECO:0000313" key="2">
    <source>
        <dbReference type="Proteomes" id="UP000813461"/>
    </source>
</evidence>
<protein>
    <submittedName>
        <fullName evidence="1">Uncharacterized protein</fullName>
    </submittedName>
</protein>
<dbReference type="EMBL" id="JAGMVJ010000014">
    <property type="protein sequence ID" value="KAH7082248.1"/>
    <property type="molecule type" value="Genomic_DNA"/>
</dbReference>
<dbReference type="AlphaFoldDB" id="A0A8K0R394"/>
<organism evidence="1 2">
    <name type="scientific">Paraphoma chrysanthemicola</name>
    <dbReference type="NCBI Taxonomy" id="798071"/>
    <lineage>
        <taxon>Eukaryota</taxon>
        <taxon>Fungi</taxon>
        <taxon>Dikarya</taxon>
        <taxon>Ascomycota</taxon>
        <taxon>Pezizomycotina</taxon>
        <taxon>Dothideomycetes</taxon>
        <taxon>Pleosporomycetidae</taxon>
        <taxon>Pleosporales</taxon>
        <taxon>Pleosporineae</taxon>
        <taxon>Phaeosphaeriaceae</taxon>
        <taxon>Paraphoma</taxon>
    </lineage>
</organism>
<keyword evidence="2" id="KW-1185">Reference proteome</keyword>
<proteinExistence type="predicted"/>
<name>A0A8K0R394_9PLEO</name>
<dbReference type="Proteomes" id="UP000813461">
    <property type="component" value="Unassembled WGS sequence"/>
</dbReference>
<gene>
    <name evidence="1" type="ORF">FB567DRAFT_551227</name>
</gene>
<accession>A0A8K0R394</accession>
<reference evidence="1" key="1">
    <citation type="journal article" date="2021" name="Nat. Commun.">
        <title>Genetic determinants of endophytism in the Arabidopsis root mycobiome.</title>
        <authorList>
            <person name="Mesny F."/>
            <person name="Miyauchi S."/>
            <person name="Thiergart T."/>
            <person name="Pickel B."/>
            <person name="Atanasova L."/>
            <person name="Karlsson M."/>
            <person name="Huettel B."/>
            <person name="Barry K.W."/>
            <person name="Haridas S."/>
            <person name="Chen C."/>
            <person name="Bauer D."/>
            <person name="Andreopoulos W."/>
            <person name="Pangilinan J."/>
            <person name="LaButti K."/>
            <person name="Riley R."/>
            <person name="Lipzen A."/>
            <person name="Clum A."/>
            <person name="Drula E."/>
            <person name="Henrissat B."/>
            <person name="Kohler A."/>
            <person name="Grigoriev I.V."/>
            <person name="Martin F.M."/>
            <person name="Hacquard S."/>
        </authorList>
    </citation>
    <scope>NUCLEOTIDE SEQUENCE</scope>
    <source>
        <strain evidence="1">MPI-SDFR-AT-0120</strain>
    </source>
</reference>
<sequence length="327" mass="35689">MSAVWRLLVGSVQRWGMGPRSSACVPVAAPECPPAASTAACSLQRAETVVVVAVSSARPTLRRLRIASARLHAFQVRSHGKRTPHRSPLSTPFRQSLAIAATSTDGQLLRSEQLGEHFWLRRCHRLGGPMLRGAVIPLQSLYLLDVDCPVQGARCLSDVLIHPTLLGDGVVSDSPRRQCNSRTQCTKAAIWQNPSRQPATRGRPMGSILIVANATTLARITKSIFADGDAAVTDCYVAATDLHLHMHARHLPSTCCARYTLQWRHCTTTAGDDSFCTRCSMGEGATNTFWRPTPGVRAHMQPCEQRLSTNVDFPRGCTFGDETWNPS</sequence>